<feature type="compositionally biased region" description="Basic residues" evidence="6">
    <location>
        <begin position="399"/>
        <end position="409"/>
    </location>
</feature>
<dbReference type="InterPro" id="IPR039772">
    <property type="entry name" value="Bin3-like"/>
</dbReference>
<evidence type="ECO:0000256" key="4">
    <source>
        <dbReference type="ARBA" id="ARBA00022691"/>
    </source>
</evidence>
<dbReference type="GO" id="GO:0017069">
    <property type="term" value="F:snRNA binding"/>
    <property type="evidence" value="ECO:0007669"/>
    <property type="project" value="TreeGrafter"/>
</dbReference>
<feature type="compositionally biased region" description="Basic and acidic residues" evidence="6">
    <location>
        <begin position="35"/>
        <end position="49"/>
    </location>
</feature>
<feature type="region of interest" description="Disordered" evidence="6">
    <location>
        <begin position="399"/>
        <end position="435"/>
    </location>
</feature>
<dbReference type="InterPro" id="IPR029063">
    <property type="entry name" value="SAM-dependent_MTases_sf"/>
</dbReference>
<dbReference type="SUPFAM" id="SSF53335">
    <property type="entry name" value="S-adenosyl-L-methionine-dependent methyltransferases"/>
    <property type="match status" value="1"/>
</dbReference>
<protein>
    <recommendedName>
        <fullName evidence="5">RNA methyltransferase</fullName>
        <ecNumber evidence="5">2.1.1.-</ecNumber>
    </recommendedName>
</protein>
<evidence type="ECO:0000256" key="5">
    <source>
        <dbReference type="RuleBase" id="RU367087"/>
    </source>
</evidence>
<dbReference type="GO" id="GO:0040031">
    <property type="term" value="P:snRNA modification"/>
    <property type="evidence" value="ECO:0007669"/>
    <property type="project" value="TreeGrafter"/>
</dbReference>
<dbReference type="PANTHER" id="PTHR12315:SF0">
    <property type="entry name" value="7SK SNRNA METHYLPHOSPHATE CAPPING ENZYME"/>
    <property type="match status" value="1"/>
</dbReference>
<dbReference type="InterPro" id="IPR024160">
    <property type="entry name" value="BIN3_SAM-bd_dom"/>
</dbReference>
<dbReference type="EMBL" id="LWDF02000008">
    <property type="protein sequence ID" value="KAE8260540.1"/>
    <property type="molecule type" value="Genomic_DNA"/>
</dbReference>
<reference evidence="7" key="2">
    <citation type="journal article" date="2019" name="IMA Fungus">
        <title>Genome sequencing and comparison of five Tilletia species to identify candidate genes for the detection of regulated species infecting wheat.</title>
        <authorList>
            <person name="Nguyen H.D.T."/>
            <person name="Sultana T."/>
            <person name="Kesanakurti P."/>
            <person name="Hambleton S."/>
        </authorList>
    </citation>
    <scope>NUCLEOTIDE SEQUENCE</scope>
    <source>
        <strain evidence="7">DAOMC 236416</strain>
    </source>
</reference>
<evidence type="ECO:0000256" key="3">
    <source>
        <dbReference type="ARBA" id="ARBA00022679"/>
    </source>
</evidence>
<organism evidence="7 8">
    <name type="scientific">Tilletia indica</name>
    <dbReference type="NCBI Taxonomy" id="43049"/>
    <lineage>
        <taxon>Eukaryota</taxon>
        <taxon>Fungi</taxon>
        <taxon>Dikarya</taxon>
        <taxon>Basidiomycota</taxon>
        <taxon>Ustilaginomycotina</taxon>
        <taxon>Exobasidiomycetes</taxon>
        <taxon>Tilletiales</taxon>
        <taxon>Tilletiaceae</taxon>
        <taxon>Tilletia</taxon>
    </lineage>
</organism>
<feature type="compositionally biased region" description="Basic and acidic residues" evidence="6">
    <location>
        <begin position="10"/>
        <end position="19"/>
    </location>
</feature>
<dbReference type="GO" id="GO:0032259">
    <property type="term" value="P:methylation"/>
    <property type="evidence" value="ECO:0007669"/>
    <property type="project" value="UniProtKB-KW"/>
</dbReference>
<evidence type="ECO:0000256" key="1">
    <source>
        <dbReference type="ARBA" id="ARBA00008361"/>
    </source>
</evidence>
<dbReference type="CDD" id="cd02440">
    <property type="entry name" value="AdoMet_MTases"/>
    <property type="match status" value="1"/>
</dbReference>
<evidence type="ECO:0000313" key="8">
    <source>
        <dbReference type="Proteomes" id="UP000077521"/>
    </source>
</evidence>
<comment type="similarity">
    <text evidence="1 5">Belongs to the methyltransferase superfamily.</text>
</comment>
<feature type="region of interest" description="Disordered" evidence="6">
    <location>
        <begin position="1"/>
        <end position="50"/>
    </location>
</feature>
<dbReference type="Gene3D" id="3.40.50.150">
    <property type="entry name" value="Vaccinia Virus protein VP39"/>
    <property type="match status" value="1"/>
</dbReference>
<dbReference type="GO" id="GO:0008173">
    <property type="term" value="F:RNA methyltransferase activity"/>
    <property type="evidence" value="ECO:0007669"/>
    <property type="project" value="UniProtKB-UniRule"/>
</dbReference>
<keyword evidence="3 5" id="KW-0808">Transferase</keyword>
<dbReference type="PROSITE" id="PS51515">
    <property type="entry name" value="BIN3_SAM"/>
    <property type="match status" value="1"/>
</dbReference>
<comment type="caution">
    <text evidence="7">The sequence shown here is derived from an EMBL/GenBank/DDBJ whole genome shotgun (WGS) entry which is preliminary data.</text>
</comment>
<gene>
    <name evidence="7" type="ORF">A4X13_0g265</name>
</gene>
<dbReference type="Proteomes" id="UP000077521">
    <property type="component" value="Unassembled WGS sequence"/>
</dbReference>
<keyword evidence="8" id="KW-1185">Reference proteome</keyword>
<sequence length="520" mass="57014">MSRKKKGKQRQVEASRAVEAEAGSQGKVEVLPPDKSSDRGQELRSDEVTVKTAGKSVQTVVKVDDGKATERFRPIHGNFRNYYAIRGRSSGSATGENLTDKIWTPSTSAVVLDTNVRDDIDPRVRHLLNWTAAVPSSSTKMPYDRILDIGSNSGQVTLDLAEALEYIYGRSPSCVLGVDIDDELTQQARHALERVRSDHAEPHRKRRRMDSLALPIPVQEHSISIFQPRKVKAKMAAIQTSTVANGHASAEPLPTSSSNLQARNNYAANITFETADWVKEGPGYLNIDPTSKSATEAQGWDLILGLSLTKWVHINNGTQGMLRLFGRVAASLKYPAASASVSTSSSPTSSLGRSGGGGIFLLEPQAWSSYQTARSQGADVRARIRALRSAAPLEPRCISIKKGKRKQKRKRDEEEEEVLQTDSIPALGGDGTGHHTATEEYGYPPLTPDDFPFILSVIFGLEGPIDLGHSQGAGFRRPLQIYIQPDFAKLPVKRANEYRRAREAAIQGDLVLSWAPRQFK</sequence>
<reference evidence="7" key="1">
    <citation type="submission" date="2016-04" db="EMBL/GenBank/DDBJ databases">
        <authorList>
            <person name="Nguyen H.D."/>
            <person name="Samba Siva P."/>
            <person name="Cullis J."/>
            <person name="Levesque C.A."/>
            <person name="Hambleton S."/>
        </authorList>
    </citation>
    <scope>NUCLEOTIDE SEQUENCE</scope>
    <source>
        <strain evidence="7">DAOMC 236416</strain>
    </source>
</reference>
<name>A0A177TIR4_9BASI</name>
<keyword evidence="2 5" id="KW-0489">Methyltransferase</keyword>
<dbReference type="AlphaFoldDB" id="A0A177TIR4"/>
<dbReference type="GO" id="GO:0008171">
    <property type="term" value="F:O-methyltransferase activity"/>
    <property type="evidence" value="ECO:0007669"/>
    <property type="project" value="UniProtKB-UniRule"/>
</dbReference>
<dbReference type="PANTHER" id="PTHR12315">
    <property type="entry name" value="BICOID-INTERACTING PROTEIN RELATED"/>
    <property type="match status" value="1"/>
</dbReference>
<dbReference type="InterPro" id="IPR010675">
    <property type="entry name" value="Bin3_C"/>
</dbReference>
<proteinExistence type="inferred from homology"/>
<evidence type="ECO:0000256" key="2">
    <source>
        <dbReference type="ARBA" id="ARBA00022603"/>
    </source>
</evidence>
<keyword evidence="4 5" id="KW-0949">S-adenosyl-L-methionine</keyword>
<evidence type="ECO:0000256" key="6">
    <source>
        <dbReference type="SAM" id="MobiDB-lite"/>
    </source>
</evidence>
<dbReference type="EC" id="2.1.1.-" evidence="5"/>
<accession>A0A177TIR4</accession>
<dbReference type="Pfam" id="PF06859">
    <property type="entry name" value="Bin3"/>
    <property type="match status" value="1"/>
</dbReference>
<evidence type="ECO:0000313" key="7">
    <source>
        <dbReference type="EMBL" id="KAE8260540.1"/>
    </source>
</evidence>